<proteinExistence type="predicted"/>
<evidence type="ECO:0000313" key="2">
    <source>
        <dbReference type="EMBL" id="MBX7491010.1"/>
    </source>
</evidence>
<dbReference type="RefSeq" id="WP_221532265.1">
    <property type="nucleotide sequence ID" value="NZ_JAIGYP010000007.1"/>
</dbReference>
<comment type="caution">
    <text evidence="2">The sequence shown here is derived from an EMBL/GenBank/DDBJ whole genome shotgun (WGS) entry which is preliminary data.</text>
</comment>
<evidence type="ECO:0000313" key="3">
    <source>
        <dbReference type="Proteomes" id="UP000700059"/>
    </source>
</evidence>
<keyword evidence="3" id="KW-1185">Reference proteome</keyword>
<gene>
    <name evidence="2" type="ORF">K4G57_05980</name>
</gene>
<organism evidence="2 3">
    <name type="scientific">Helicobacter turcicus</name>
    <dbReference type="NCBI Taxonomy" id="2867412"/>
    <lineage>
        <taxon>Bacteria</taxon>
        <taxon>Pseudomonadati</taxon>
        <taxon>Campylobacterota</taxon>
        <taxon>Epsilonproteobacteria</taxon>
        <taxon>Campylobacterales</taxon>
        <taxon>Helicobacteraceae</taxon>
        <taxon>Helicobacter</taxon>
    </lineage>
</organism>
<name>A0ABS7JNR9_9HELI</name>
<feature type="region of interest" description="Disordered" evidence="1">
    <location>
        <begin position="78"/>
        <end position="105"/>
    </location>
</feature>
<sequence>MKETRIYKRLPLNGSENGRLDFAIIEEPYGEDSQAVVSICASIGDAQSWKIHLPLKQIKAIRKALKESKVAYKKLKKESKKAQKLAKVAAKKPKKSTKQNNEAKN</sequence>
<protein>
    <submittedName>
        <fullName evidence="2">Uncharacterized protein</fullName>
    </submittedName>
</protein>
<dbReference type="EMBL" id="JAIGYQ010000007">
    <property type="protein sequence ID" value="MBX7491010.1"/>
    <property type="molecule type" value="Genomic_DNA"/>
</dbReference>
<dbReference type="Proteomes" id="UP000700059">
    <property type="component" value="Unassembled WGS sequence"/>
</dbReference>
<reference evidence="2 3" key="1">
    <citation type="submission" date="2021-08" db="EMBL/GenBank/DDBJ databases">
        <title>Helicobacter spp. isolated from feces of Anatolian Ground Squirrel (Spermophilus xanthoprymnus) in Turkey.</title>
        <authorList>
            <person name="Aydin F."/>
            <person name="Abay S."/>
            <person name="Kayman T."/>
            <person name="Karakaya E."/>
            <person name="Saticioglu I.B."/>
        </authorList>
    </citation>
    <scope>NUCLEOTIDE SEQUENCE [LARGE SCALE GENOMIC DNA]</scope>
    <source>
        <strain evidence="2 3">Faydin-H70</strain>
    </source>
</reference>
<evidence type="ECO:0000256" key="1">
    <source>
        <dbReference type="SAM" id="MobiDB-lite"/>
    </source>
</evidence>
<feature type="compositionally biased region" description="Basic residues" evidence="1">
    <location>
        <begin position="78"/>
        <end position="97"/>
    </location>
</feature>
<accession>A0ABS7JNR9</accession>